<dbReference type="Proteomes" id="UP000789759">
    <property type="component" value="Unassembled WGS sequence"/>
</dbReference>
<feature type="non-terminal residue" evidence="1">
    <location>
        <position position="1"/>
    </location>
</feature>
<evidence type="ECO:0000313" key="1">
    <source>
        <dbReference type="EMBL" id="CAG8574342.1"/>
    </source>
</evidence>
<reference evidence="1" key="1">
    <citation type="submission" date="2021-06" db="EMBL/GenBank/DDBJ databases">
        <authorList>
            <person name="Kallberg Y."/>
            <person name="Tangrot J."/>
            <person name="Rosling A."/>
        </authorList>
    </citation>
    <scope>NUCLEOTIDE SEQUENCE</scope>
    <source>
        <strain evidence="1">FL966</strain>
    </source>
</reference>
<name>A0A9N9BQ75_9GLOM</name>
<sequence length="300" mass="34329">MITKEAQQTNMDLDSEATLSQVETNLYNAICDAGTLLQKAIQKNSKKKVLIAQEALRSRVFVLRVAEEEDWSVIAKILKLTSSESNEFKILLIEVQKQAKPHKGQIGQPYSISNNEIERKRASGRRRYTEACGKGVPANRGNIQTTFNKQNGFLYQYEVTEIQHSKSTLLYEKLQAKSNSDDFYLDFSQIVASTSETELESNSTSKTKDYICPEPIRICKILEKPRVIGNNLWFERKKNFRKSLSISKVLRAIKRKATKNKTPDWPYSIVKCFAEYAGLERKFTGHLLRICEATVTMITR</sequence>
<comment type="caution">
    <text evidence="1">The sequence shown here is derived from an EMBL/GenBank/DDBJ whole genome shotgun (WGS) entry which is preliminary data.</text>
</comment>
<keyword evidence="2" id="KW-1185">Reference proteome</keyword>
<proteinExistence type="predicted"/>
<evidence type="ECO:0000313" key="2">
    <source>
        <dbReference type="Proteomes" id="UP000789759"/>
    </source>
</evidence>
<gene>
    <name evidence="1" type="ORF">CPELLU_LOCUS5796</name>
</gene>
<protein>
    <submittedName>
        <fullName evidence="1">5124_t:CDS:1</fullName>
    </submittedName>
</protein>
<accession>A0A9N9BQ75</accession>
<dbReference type="AlphaFoldDB" id="A0A9N9BQ75"/>
<dbReference type="EMBL" id="CAJVQA010003432">
    <property type="protein sequence ID" value="CAG8574342.1"/>
    <property type="molecule type" value="Genomic_DNA"/>
</dbReference>
<organism evidence="1 2">
    <name type="scientific">Cetraspora pellucida</name>
    <dbReference type="NCBI Taxonomy" id="1433469"/>
    <lineage>
        <taxon>Eukaryota</taxon>
        <taxon>Fungi</taxon>
        <taxon>Fungi incertae sedis</taxon>
        <taxon>Mucoromycota</taxon>
        <taxon>Glomeromycotina</taxon>
        <taxon>Glomeromycetes</taxon>
        <taxon>Diversisporales</taxon>
        <taxon>Gigasporaceae</taxon>
        <taxon>Cetraspora</taxon>
    </lineage>
</organism>